<proteinExistence type="predicted"/>
<reference evidence="2 3" key="1">
    <citation type="submission" date="2019-08" db="EMBL/GenBank/DDBJ databases">
        <title>Comparative genome analysis confer to the adaptation heavy metal polluted environment.</title>
        <authorList>
            <person name="Li Y."/>
        </authorList>
    </citation>
    <scope>NUCLEOTIDE SEQUENCE [LARGE SCALE GENOMIC DNA]</scope>
    <source>
        <strain evidence="2 3">P2</strain>
    </source>
</reference>
<dbReference type="EMBL" id="CP043451">
    <property type="protein sequence ID" value="QEM07227.1"/>
    <property type="molecule type" value="Genomic_DNA"/>
</dbReference>
<evidence type="ECO:0000313" key="2">
    <source>
        <dbReference type="EMBL" id="QEM07227.1"/>
    </source>
</evidence>
<accession>A0AAE6JJW9</accession>
<sequence>MTRKFAVYKGLQRPLIFKGFKGKYIYWGIASLLSGLVFGALTMSLVNMWLGAMVLIGFTVGGLLYCATKQKGGLHAKSRNHNILILHHHGRKNFI</sequence>
<keyword evidence="1" id="KW-0472">Membrane</keyword>
<evidence type="ECO:0000256" key="1">
    <source>
        <dbReference type="SAM" id="Phobius"/>
    </source>
</evidence>
<evidence type="ECO:0000313" key="3">
    <source>
        <dbReference type="Proteomes" id="UP000250557"/>
    </source>
</evidence>
<keyword evidence="1" id="KW-1133">Transmembrane helix</keyword>
<dbReference type="AlphaFoldDB" id="A0AAE6JJW9"/>
<gene>
    <name evidence="2" type="ORF">DIU31_028385</name>
</gene>
<name>A0AAE6JJW9_9SPHI</name>
<organism evidence="2 3">
    <name type="scientific">Mucilaginibacter rubeus</name>
    <dbReference type="NCBI Taxonomy" id="2027860"/>
    <lineage>
        <taxon>Bacteria</taxon>
        <taxon>Pseudomonadati</taxon>
        <taxon>Bacteroidota</taxon>
        <taxon>Sphingobacteriia</taxon>
        <taxon>Sphingobacteriales</taxon>
        <taxon>Sphingobacteriaceae</taxon>
        <taxon>Mucilaginibacter</taxon>
    </lineage>
</organism>
<feature type="transmembrane region" description="Helical" evidence="1">
    <location>
        <begin position="24"/>
        <end position="42"/>
    </location>
</feature>
<protein>
    <submittedName>
        <fullName evidence="2">Plasmid transfer protein</fullName>
    </submittedName>
</protein>
<dbReference type="Proteomes" id="UP000250557">
    <property type="component" value="Chromosome"/>
</dbReference>
<keyword evidence="1" id="KW-0812">Transmembrane</keyword>
<feature type="transmembrane region" description="Helical" evidence="1">
    <location>
        <begin position="48"/>
        <end position="67"/>
    </location>
</feature>